<keyword evidence="2" id="KW-0520">NAD</keyword>
<comment type="caution">
    <text evidence="3">Lacks conserved residue(s) required for the propagation of feature annotation.</text>
</comment>
<dbReference type="AlphaFoldDB" id="A0A2K4ZIW2"/>
<dbReference type="SUPFAM" id="SSF52467">
    <property type="entry name" value="DHS-like NAD/FAD-binding domain"/>
    <property type="match status" value="1"/>
</dbReference>
<dbReference type="GO" id="GO:0046872">
    <property type="term" value="F:metal ion binding"/>
    <property type="evidence" value="ECO:0007669"/>
    <property type="project" value="UniProtKB-KW"/>
</dbReference>
<dbReference type="PROSITE" id="PS50305">
    <property type="entry name" value="SIRTUIN"/>
    <property type="match status" value="1"/>
</dbReference>
<keyword evidence="3" id="KW-0479">Metal-binding</keyword>
<evidence type="ECO:0000256" key="3">
    <source>
        <dbReference type="PROSITE-ProRule" id="PRU00236"/>
    </source>
</evidence>
<feature type="binding site" evidence="3">
    <location>
        <position position="133"/>
    </location>
    <ligand>
        <name>Zn(2+)</name>
        <dbReference type="ChEBI" id="CHEBI:29105"/>
    </ligand>
</feature>
<evidence type="ECO:0000313" key="6">
    <source>
        <dbReference type="Proteomes" id="UP000236311"/>
    </source>
</evidence>
<keyword evidence="3" id="KW-0862">Zinc</keyword>
<gene>
    <name evidence="5" type="primary">cobB_2</name>
    <name evidence="5" type="ORF">AMURIS_03069</name>
</gene>
<name>A0A2K4ZIW2_9FIRM</name>
<feature type="domain" description="Deacetylase sirtuin-type" evidence="4">
    <location>
        <begin position="1"/>
        <end position="253"/>
    </location>
</feature>
<evidence type="ECO:0000256" key="1">
    <source>
        <dbReference type="ARBA" id="ARBA00022679"/>
    </source>
</evidence>
<dbReference type="EMBL" id="OFSM01000015">
    <property type="protein sequence ID" value="SOY30342.1"/>
    <property type="molecule type" value="Genomic_DNA"/>
</dbReference>
<dbReference type="InterPro" id="IPR029035">
    <property type="entry name" value="DHS-like_NAD/FAD-binding_dom"/>
</dbReference>
<dbReference type="GO" id="GO:0016740">
    <property type="term" value="F:transferase activity"/>
    <property type="evidence" value="ECO:0007669"/>
    <property type="project" value="UniProtKB-KW"/>
</dbReference>
<proteinExistence type="predicted"/>
<evidence type="ECO:0000256" key="2">
    <source>
        <dbReference type="ARBA" id="ARBA00023027"/>
    </source>
</evidence>
<dbReference type="InterPro" id="IPR026590">
    <property type="entry name" value="Ssirtuin_cat_dom"/>
</dbReference>
<organism evidence="5 6">
    <name type="scientific">Acetatifactor muris</name>
    <dbReference type="NCBI Taxonomy" id="879566"/>
    <lineage>
        <taxon>Bacteria</taxon>
        <taxon>Bacillati</taxon>
        <taxon>Bacillota</taxon>
        <taxon>Clostridia</taxon>
        <taxon>Lachnospirales</taxon>
        <taxon>Lachnospiraceae</taxon>
        <taxon>Acetatifactor</taxon>
    </lineage>
</organism>
<keyword evidence="1" id="KW-0808">Transferase</keyword>
<keyword evidence="6" id="KW-1185">Reference proteome</keyword>
<reference evidence="5 6" key="1">
    <citation type="submission" date="2018-01" db="EMBL/GenBank/DDBJ databases">
        <authorList>
            <person name="Gaut B.S."/>
            <person name="Morton B.R."/>
            <person name="Clegg M.T."/>
            <person name="Duvall M.R."/>
        </authorList>
    </citation>
    <scope>NUCLEOTIDE SEQUENCE [LARGE SCALE GENOMIC DNA]</scope>
    <source>
        <strain evidence="5">GP69</strain>
    </source>
</reference>
<dbReference type="Gene3D" id="3.30.1600.10">
    <property type="entry name" value="SIR2/SIRT2 'Small Domain"/>
    <property type="match status" value="1"/>
</dbReference>
<evidence type="ECO:0000313" key="5">
    <source>
        <dbReference type="EMBL" id="SOY30342.1"/>
    </source>
</evidence>
<dbReference type="Gene3D" id="3.40.50.1220">
    <property type="entry name" value="TPP-binding domain"/>
    <property type="match status" value="1"/>
</dbReference>
<feature type="binding site" evidence="3">
    <location>
        <position position="102"/>
    </location>
    <ligand>
        <name>Zn(2+)</name>
        <dbReference type="ChEBI" id="CHEBI:29105"/>
    </ligand>
</feature>
<dbReference type="InterPro" id="IPR026591">
    <property type="entry name" value="Sirtuin_cat_small_dom_sf"/>
</dbReference>
<evidence type="ECO:0000259" key="4">
    <source>
        <dbReference type="PROSITE" id="PS50305"/>
    </source>
</evidence>
<dbReference type="Proteomes" id="UP000236311">
    <property type="component" value="Unassembled WGS sequence"/>
</dbReference>
<feature type="binding site" evidence="3">
    <location>
        <position position="136"/>
    </location>
    <ligand>
        <name>Zn(2+)</name>
        <dbReference type="ChEBI" id="CHEBI:29105"/>
    </ligand>
</feature>
<sequence length="253" mass="29406">MPYLEGQLQDFKEAYGFQSPFAGFYYCYSSPEQQWAFYARYIQSLWDAPTGQTYYDLAEIVRGKEVFVLTTNVDMQFERVFPQNSICSYQGNVGYFQCSQPCHDRIYPNENLIREMCENMLGMRIPSELLPRCRECGRIMVPWVRDDTFLEGRDWKDGVIRYESFLKQCLTKEKAKSVLLLELGVGEMTPGIIKLPFWEMAYKNKGAFYVCMNQEDSSSPEHLKNKSLYIDGDLSKTLRDLKQIMKGKAGTGK</sequence>
<feature type="binding site" evidence="3">
    <location>
        <position position="98"/>
    </location>
    <ligand>
        <name>Zn(2+)</name>
        <dbReference type="ChEBI" id="CHEBI:29105"/>
    </ligand>
</feature>
<accession>A0A2K4ZIW2</accession>
<protein>
    <submittedName>
        <fullName evidence="5">NAD-dependent protein deacetylase</fullName>
    </submittedName>
</protein>